<dbReference type="InterPro" id="IPR018391">
    <property type="entry name" value="PQQ_b-propeller_rpt"/>
</dbReference>
<name>A0ABP8MFL2_9BACT</name>
<accession>A0ABP8MFL2</accession>
<keyword evidence="1" id="KW-0732">Signal</keyword>
<sequence length="426" mass="46706">MNRPVWFATLACFLCLSQWMTADVRADNWAHWRGPTGNGVAPDANPPVEFDSRKNVKWKVKIPGRSSGSPVVWEDRVFVVTSEPASNANRSGGLPRLSFKVLCFDRGTGNLVWDAVATTSTPHEPTHATNSFASASPCTDGEHVYAHFGSRGLYCYTMDGKLVWKRDDFGNMRTRNSFGEGSSPTIEGEMILLPWDHEGDSALYALDKRTGKTIWKTDRDEPTGWATPLVVPSDGKKQVIMNGENSARSYDLETGKELWWCAGQTQRPAASPVYADGIVYIGSGFRGAFLGAFELDGRGDIEGTRNVVWHLDRDTPDIASPLLSSGRIYFYKGKSGLLSCADAKTGKLFYSTQRLPGLQNIYASPIAAGGYVYLFDRNGSVVVIEDSPTLKVVATSSMGETVDATPAIVDNEMFIRGEEHLFCIAK</sequence>
<evidence type="ECO:0000313" key="3">
    <source>
        <dbReference type="EMBL" id="GAA4448134.1"/>
    </source>
</evidence>
<dbReference type="Proteomes" id="UP001500840">
    <property type="component" value="Unassembled WGS sequence"/>
</dbReference>
<dbReference type="InterPro" id="IPR002372">
    <property type="entry name" value="PQQ_rpt_dom"/>
</dbReference>
<dbReference type="PANTHER" id="PTHR34512">
    <property type="entry name" value="CELL SURFACE PROTEIN"/>
    <property type="match status" value="1"/>
</dbReference>
<organism evidence="3 4">
    <name type="scientific">Novipirellula rosea</name>
    <dbReference type="NCBI Taxonomy" id="1031540"/>
    <lineage>
        <taxon>Bacteria</taxon>
        <taxon>Pseudomonadati</taxon>
        <taxon>Planctomycetota</taxon>
        <taxon>Planctomycetia</taxon>
        <taxon>Pirellulales</taxon>
        <taxon>Pirellulaceae</taxon>
        <taxon>Novipirellula</taxon>
    </lineage>
</organism>
<proteinExistence type="predicted"/>
<evidence type="ECO:0000313" key="4">
    <source>
        <dbReference type="Proteomes" id="UP001500840"/>
    </source>
</evidence>
<feature type="signal peptide" evidence="1">
    <location>
        <begin position="1"/>
        <end position="22"/>
    </location>
</feature>
<dbReference type="PANTHER" id="PTHR34512:SF30">
    <property type="entry name" value="OUTER MEMBRANE PROTEIN ASSEMBLY FACTOR BAMB"/>
    <property type="match status" value="1"/>
</dbReference>
<dbReference type="Gene3D" id="2.130.10.10">
    <property type="entry name" value="YVTN repeat-like/Quinoprotein amine dehydrogenase"/>
    <property type="match status" value="2"/>
</dbReference>
<dbReference type="SUPFAM" id="SSF50998">
    <property type="entry name" value="Quinoprotein alcohol dehydrogenase-like"/>
    <property type="match status" value="1"/>
</dbReference>
<dbReference type="InterPro" id="IPR011047">
    <property type="entry name" value="Quinoprotein_ADH-like_sf"/>
</dbReference>
<reference evidence="4" key="1">
    <citation type="journal article" date="2019" name="Int. J. Syst. Evol. Microbiol.">
        <title>The Global Catalogue of Microorganisms (GCM) 10K type strain sequencing project: providing services to taxonomists for standard genome sequencing and annotation.</title>
        <authorList>
            <consortium name="The Broad Institute Genomics Platform"/>
            <consortium name="The Broad Institute Genome Sequencing Center for Infectious Disease"/>
            <person name="Wu L."/>
            <person name="Ma J."/>
        </authorList>
    </citation>
    <scope>NUCLEOTIDE SEQUENCE [LARGE SCALE GENOMIC DNA]</scope>
    <source>
        <strain evidence="4">JCM 17759</strain>
    </source>
</reference>
<evidence type="ECO:0000259" key="2">
    <source>
        <dbReference type="Pfam" id="PF13360"/>
    </source>
</evidence>
<comment type="caution">
    <text evidence="3">The sequence shown here is derived from an EMBL/GenBank/DDBJ whole genome shotgun (WGS) entry which is preliminary data.</text>
</comment>
<dbReference type="EMBL" id="BAABGA010000016">
    <property type="protein sequence ID" value="GAA4448134.1"/>
    <property type="molecule type" value="Genomic_DNA"/>
</dbReference>
<feature type="domain" description="Pyrrolo-quinoline quinone repeat" evidence="2">
    <location>
        <begin position="101"/>
        <end position="284"/>
    </location>
</feature>
<dbReference type="RefSeq" id="WP_345320179.1">
    <property type="nucleotide sequence ID" value="NZ_BAABGA010000016.1"/>
</dbReference>
<feature type="chain" id="PRO_5045240253" evidence="1">
    <location>
        <begin position="23"/>
        <end position="426"/>
    </location>
</feature>
<protein>
    <submittedName>
        <fullName evidence="3">PQQ-like beta-propeller repeat protein</fullName>
    </submittedName>
</protein>
<dbReference type="Pfam" id="PF13360">
    <property type="entry name" value="PQQ_2"/>
    <property type="match status" value="1"/>
</dbReference>
<keyword evidence="4" id="KW-1185">Reference proteome</keyword>
<evidence type="ECO:0000256" key="1">
    <source>
        <dbReference type="SAM" id="SignalP"/>
    </source>
</evidence>
<gene>
    <name evidence="3" type="ORF">GCM10023156_10890</name>
</gene>
<dbReference type="SMART" id="SM00564">
    <property type="entry name" value="PQQ"/>
    <property type="match status" value="3"/>
</dbReference>
<dbReference type="InterPro" id="IPR015943">
    <property type="entry name" value="WD40/YVTN_repeat-like_dom_sf"/>
</dbReference>